<dbReference type="PROSITE" id="PS00070">
    <property type="entry name" value="ALDEHYDE_DEHYDR_CYS"/>
    <property type="match status" value="1"/>
</dbReference>
<accession>A0A6J6U0F6</accession>
<dbReference type="FunFam" id="3.40.309.10:FF:000012">
    <property type="entry name" value="Betaine aldehyde dehydrogenase"/>
    <property type="match status" value="1"/>
</dbReference>
<reference evidence="4" key="1">
    <citation type="submission" date="2020-05" db="EMBL/GenBank/DDBJ databases">
        <authorList>
            <person name="Chiriac C."/>
            <person name="Salcher M."/>
            <person name="Ghai R."/>
            <person name="Kavagutti S V."/>
        </authorList>
    </citation>
    <scope>NUCLEOTIDE SEQUENCE</scope>
</reference>
<keyword evidence="2" id="KW-0560">Oxidoreductase</keyword>
<dbReference type="FunFam" id="3.40.605.10:FF:000001">
    <property type="entry name" value="Aldehyde dehydrogenase 1"/>
    <property type="match status" value="1"/>
</dbReference>
<dbReference type="InterPro" id="IPR015590">
    <property type="entry name" value="Aldehyde_DH_dom"/>
</dbReference>
<dbReference type="InterPro" id="IPR016162">
    <property type="entry name" value="Ald_DH_N"/>
</dbReference>
<dbReference type="InterPro" id="IPR016163">
    <property type="entry name" value="Ald_DH_C"/>
</dbReference>
<proteinExistence type="inferred from homology"/>
<dbReference type="PANTHER" id="PTHR11699">
    <property type="entry name" value="ALDEHYDE DEHYDROGENASE-RELATED"/>
    <property type="match status" value="1"/>
</dbReference>
<dbReference type="Gene3D" id="3.40.309.10">
    <property type="entry name" value="Aldehyde Dehydrogenase, Chain A, domain 2"/>
    <property type="match status" value="1"/>
</dbReference>
<protein>
    <submittedName>
        <fullName evidence="4">Unannotated protein</fullName>
    </submittedName>
</protein>
<dbReference type="Gene3D" id="3.40.605.10">
    <property type="entry name" value="Aldehyde Dehydrogenase, Chain A, domain 1"/>
    <property type="match status" value="1"/>
</dbReference>
<dbReference type="InterPro" id="IPR016160">
    <property type="entry name" value="Ald_DH_CS_CYS"/>
</dbReference>
<evidence type="ECO:0000259" key="3">
    <source>
        <dbReference type="Pfam" id="PF00171"/>
    </source>
</evidence>
<name>A0A6J6U0F6_9ZZZZ</name>
<dbReference type="CDD" id="cd07112">
    <property type="entry name" value="ALDH_GABALDH-PuuC"/>
    <property type="match status" value="1"/>
</dbReference>
<comment type="similarity">
    <text evidence="1">Belongs to the aldehyde dehydrogenase family.</text>
</comment>
<dbReference type="Pfam" id="PF00171">
    <property type="entry name" value="Aldedh"/>
    <property type="match status" value="1"/>
</dbReference>
<sequence>MTSTDWHALAARVTYPTGLLIDGAWVDGTGGRQPVVSPIDGATIAEVSFASESDVDLAVASARRAFEDGRWSHKSPLERKEILVRWSELCAAHSDELAVLQALEMGKPAREAKAVDNRAVIRTLRWFGEAIDKVLDEIPNTARNSLALIQREPAGVVAAIVPWNFPLTMAVWKVAPALATGCSVVLKPAEASPLSALLFARLALEAGIPDGVLNVVNGFGHVAGQALGRHMDVDVVTFTGSTAIGRKFMEYAAQSNLKRVWPELGGKSANVIFPDADLDKAASTVAFSIFYNAGQMCTAGSRLLVHESIHDEVMERVLATAAQTQPGNPLSEDTAMGSVASAAHLARIHSMVEAGRALGGELLTGGEPVLQETGGSYYPPTVFDHVDPSTLLAQEEVFGPVLAVTTFADEAEALRLANGTQYGLASAVWTRDLDRAVRVSRDLRVGVVWVNCFEEGDLTVPFGGVKQSGFGRDKSLHALDKFTDIKTTWIELS</sequence>
<organism evidence="4">
    <name type="scientific">freshwater metagenome</name>
    <dbReference type="NCBI Taxonomy" id="449393"/>
    <lineage>
        <taxon>unclassified sequences</taxon>
        <taxon>metagenomes</taxon>
        <taxon>ecological metagenomes</taxon>
    </lineage>
</organism>
<evidence type="ECO:0000313" key="4">
    <source>
        <dbReference type="EMBL" id="CAB4752534.1"/>
    </source>
</evidence>
<dbReference type="GO" id="GO:0016620">
    <property type="term" value="F:oxidoreductase activity, acting on the aldehyde or oxo group of donors, NAD or NADP as acceptor"/>
    <property type="evidence" value="ECO:0007669"/>
    <property type="project" value="InterPro"/>
</dbReference>
<gene>
    <name evidence="4" type="ORF">UFOPK2810_00915</name>
</gene>
<dbReference type="SUPFAM" id="SSF53720">
    <property type="entry name" value="ALDH-like"/>
    <property type="match status" value="1"/>
</dbReference>
<feature type="domain" description="Aldehyde dehydrogenase" evidence="3">
    <location>
        <begin position="25"/>
        <end position="487"/>
    </location>
</feature>
<evidence type="ECO:0000256" key="1">
    <source>
        <dbReference type="ARBA" id="ARBA00009986"/>
    </source>
</evidence>
<evidence type="ECO:0000256" key="2">
    <source>
        <dbReference type="ARBA" id="ARBA00023002"/>
    </source>
</evidence>
<dbReference type="AlphaFoldDB" id="A0A6J6U0F6"/>
<dbReference type="EMBL" id="CAEZYZ010000142">
    <property type="protein sequence ID" value="CAB4752534.1"/>
    <property type="molecule type" value="Genomic_DNA"/>
</dbReference>
<dbReference type="InterPro" id="IPR016161">
    <property type="entry name" value="Ald_DH/histidinol_DH"/>
</dbReference>